<reference evidence="10 11" key="1">
    <citation type="submission" date="2020-08" db="EMBL/GenBank/DDBJ databases">
        <title>Sphingomonas sp. sand1-3 16S ribosomal RNA gene Genome sequencing and assembly.</title>
        <authorList>
            <person name="Kang M."/>
        </authorList>
    </citation>
    <scope>NUCLEOTIDE SEQUENCE [LARGE SCALE GENOMIC DNA]</scope>
    <source>
        <strain evidence="11">sand1-3</strain>
    </source>
</reference>
<feature type="domain" description="CDC48" evidence="8">
    <location>
        <begin position="114"/>
        <end position="197"/>
    </location>
</feature>
<dbReference type="PANTHER" id="PTHR23077">
    <property type="entry name" value="AAA-FAMILY ATPASE"/>
    <property type="match status" value="1"/>
</dbReference>
<dbReference type="SMART" id="SM00382">
    <property type="entry name" value="AAA"/>
    <property type="match status" value="2"/>
</dbReference>
<dbReference type="InterPro" id="IPR003960">
    <property type="entry name" value="ATPase_AAA_CS"/>
</dbReference>
<feature type="domain" description="CDC48 N-terminal subdomain" evidence="9">
    <location>
        <begin position="14"/>
        <end position="99"/>
    </location>
</feature>
<evidence type="ECO:0000259" key="7">
    <source>
        <dbReference type="SMART" id="SM00382"/>
    </source>
</evidence>
<gene>
    <name evidence="10" type="ORF">H8M03_09470</name>
</gene>
<evidence type="ECO:0000256" key="5">
    <source>
        <dbReference type="RuleBase" id="RU003651"/>
    </source>
</evidence>
<dbReference type="Gene3D" id="1.10.8.60">
    <property type="match status" value="2"/>
</dbReference>
<name>A0A7G9L0U8_9SPHN</name>
<dbReference type="Pfam" id="PF02359">
    <property type="entry name" value="CDC48_N"/>
    <property type="match status" value="1"/>
</dbReference>
<feature type="domain" description="AAA+ ATPase" evidence="7">
    <location>
        <begin position="242"/>
        <end position="378"/>
    </location>
</feature>
<proteinExistence type="inferred from homology"/>
<keyword evidence="2" id="KW-0677">Repeat</keyword>
<sequence>MADSEVKERATVRKVQVANLTPGDSGRGIARLPAKLMQELGLAEGDIIRIEGKRITAARAIRPYGEDEGLDIIRLDGLERANAGVGSGEFVEIAKAVSKPATKVVFAPASDHVRLQGSADALKRTFDGRPLCEGDTVATAGHQRVNADMPEQIRQMLNAPAYALQEVRLVVVSASPKGIVHIDAGTDIELRTEFVAGEAGDRRADVTYDDLGGMGDTIDALREMVELPLRHPELFQRLGVDPPKGVLLHGPPGTGKTRLARAVANESSAHFFHIAGPEVMGSAYGESERKLRELFEKAAAEAPSIIFIDEIDSIAPKRGQVQGETEKRLVAQLLSLMDGIEPRQNLVVIAATNRPEAIDEALRRPGRFDREIIVGVPDVHGRQEILEIHTRGMPLSPDVDISDLARRTYGFVGADLASLTREAAMEAVRRIMPRIDPDKDSIPTEVLDDLSVERADFENALKRVQPSAMREVMVEAPQVRWTDIGGLDESMEKLREGIELPLKHPEAFKRIGIRPARGFLLYGPPGTGKTLLAKATARESSANFIATKSSDLLSKWYGESEQQIAKLFARARQVAPTIIFIDEIDSLVPARGGGMGEPQVTERVVNTILAEMDGLEELNNVVVIGATNRPSLIDPALLRPGRFDELVYVGPPDTAGRRRILAIHTSGMPLADDVDLESLAQRTERFTGADLEDLVRRAGLTALRAGLDTGKVTMANFEDALKDTRASVTEDMLEEYRKIQDTLKSNAVRPTGIGFVLPGMLTPRNETKGASASGEGATQPGEGDQH</sequence>
<accession>A0A7G9L0U8</accession>
<comment type="similarity">
    <text evidence="1">Belongs to the AAA ATPase family. CDC48 subfamily.</text>
</comment>
<dbReference type="FunFam" id="2.40.40.20:FF:000007">
    <property type="entry name" value="AAA family ATPase"/>
    <property type="match status" value="1"/>
</dbReference>
<keyword evidence="4 5" id="KW-0067">ATP-binding</keyword>
<dbReference type="InterPro" id="IPR003593">
    <property type="entry name" value="AAA+_ATPase"/>
</dbReference>
<organism evidence="10 11">
    <name type="scientific">Sphingomonas sabuli</name>
    <dbReference type="NCBI Taxonomy" id="2764186"/>
    <lineage>
        <taxon>Bacteria</taxon>
        <taxon>Pseudomonadati</taxon>
        <taxon>Pseudomonadota</taxon>
        <taxon>Alphaproteobacteria</taxon>
        <taxon>Sphingomonadales</taxon>
        <taxon>Sphingomonadaceae</taxon>
        <taxon>Sphingomonas</taxon>
    </lineage>
</organism>
<evidence type="ECO:0000256" key="2">
    <source>
        <dbReference type="ARBA" id="ARBA00022737"/>
    </source>
</evidence>
<evidence type="ECO:0000259" key="9">
    <source>
        <dbReference type="SMART" id="SM01073"/>
    </source>
</evidence>
<keyword evidence="3 5" id="KW-0547">Nucleotide-binding</keyword>
<dbReference type="PRINTS" id="PR00830">
    <property type="entry name" value="ENDOLAPTASE"/>
</dbReference>
<feature type="region of interest" description="Disordered" evidence="6">
    <location>
        <begin position="758"/>
        <end position="786"/>
    </location>
</feature>
<evidence type="ECO:0000313" key="10">
    <source>
        <dbReference type="EMBL" id="QNM82247.1"/>
    </source>
</evidence>
<evidence type="ECO:0000256" key="6">
    <source>
        <dbReference type="SAM" id="MobiDB-lite"/>
    </source>
</evidence>
<dbReference type="InterPro" id="IPR004201">
    <property type="entry name" value="Cdc48_dom2"/>
</dbReference>
<dbReference type="InterPro" id="IPR003959">
    <property type="entry name" value="ATPase_AAA_core"/>
</dbReference>
<dbReference type="Proteomes" id="UP000515861">
    <property type="component" value="Chromosome"/>
</dbReference>
<dbReference type="FunFam" id="1.10.8.60:FF:000057">
    <property type="entry name" value="AAA family ATPase, CDC48 subfamily"/>
    <property type="match status" value="1"/>
</dbReference>
<dbReference type="SUPFAM" id="SSF50692">
    <property type="entry name" value="ADC-like"/>
    <property type="match status" value="1"/>
</dbReference>
<dbReference type="InterPro" id="IPR027417">
    <property type="entry name" value="P-loop_NTPase"/>
</dbReference>
<dbReference type="AlphaFoldDB" id="A0A7G9L0U8"/>
<keyword evidence="11" id="KW-1185">Reference proteome</keyword>
<dbReference type="InterPro" id="IPR041569">
    <property type="entry name" value="AAA_lid_3"/>
</dbReference>
<dbReference type="SMART" id="SM01073">
    <property type="entry name" value="CDC48_N"/>
    <property type="match status" value="1"/>
</dbReference>
<dbReference type="SMART" id="SM01072">
    <property type="entry name" value="CDC48_2"/>
    <property type="match status" value="1"/>
</dbReference>
<dbReference type="FunFam" id="1.10.8.60:FF:000038">
    <property type="entry name" value="spermatogenesis-associated protein 5-like protein 1"/>
    <property type="match status" value="1"/>
</dbReference>
<evidence type="ECO:0000259" key="8">
    <source>
        <dbReference type="SMART" id="SM01072"/>
    </source>
</evidence>
<dbReference type="FunFam" id="3.40.50.300:FF:000018">
    <property type="entry name" value="Cell division control 48"/>
    <property type="match status" value="1"/>
</dbReference>
<dbReference type="InterPro" id="IPR009010">
    <property type="entry name" value="Asp_de-COase-like_dom_sf"/>
</dbReference>
<evidence type="ECO:0000256" key="1">
    <source>
        <dbReference type="ARBA" id="ARBA00009833"/>
    </source>
</evidence>
<dbReference type="GO" id="GO:0016887">
    <property type="term" value="F:ATP hydrolysis activity"/>
    <property type="evidence" value="ECO:0007669"/>
    <property type="project" value="InterPro"/>
</dbReference>
<dbReference type="NCBIfam" id="TIGR01243">
    <property type="entry name" value="CDC48"/>
    <property type="match status" value="1"/>
</dbReference>
<dbReference type="Gene3D" id="3.10.330.10">
    <property type="match status" value="1"/>
</dbReference>
<dbReference type="SUPFAM" id="SSF52540">
    <property type="entry name" value="P-loop containing nucleoside triphosphate hydrolases"/>
    <property type="match status" value="2"/>
</dbReference>
<dbReference type="Gene3D" id="2.40.40.20">
    <property type="match status" value="1"/>
</dbReference>
<dbReference type="RefSeq" id="WP_187479202.1">
    <property type="nucleotide sequence ID" value="NZ_CP060697.1"/>
</dbReference>
<dbReference type="GO" id="GO:0005737">
    <property type="term" value="C:cytoplasm"/>
    <property type="evidence" value="ECO:0007669"/>
    <property type="project" value="UniProtKB-ARBA"/>
</dbReference>
<protein>
    <submittedName>
        <fullName evidence="10">CDC48 family AAA ATPase</fullName>
    </submittedName>
</protein>
<dbReference type="InterPro" id="IPR005938">
    <property type="entry name" value="AAA_ATPase_CDC48"/>
</dbReference>
<evidence type="ECO:0000313" key="11">
    <source>
        <dbReference type="Proteomes" id="UP000515861"/>
    </source>
</evidence>
<dbReference type="PROSITE" id="PS00674">
    <property type="entry name" value="AAA"/>
    <property type="match status" value="2"/>
</dbReference>
<evidence type="ECO:0000256" key="4">
    <source>
        <dbReference type="ARBA" id="ARBA00022840"/>
    </source>
</evidence>
<dbReference type="Pfam" id="PF17862">
    <property type="entry name" value="AAA_lid_3"/>
    <property type="match status" value="2"/>
</dbReference>
<dbReference type="GO" id="GO:0005524">
    <property type="term" value="F:ATP binding"/>
    <property type="evidence" value="ECO:0007669"/>
    <property type="project" value="UniProtKB-KW"/>
</dbReference>
<dbReference type="EMBL" id="CP060697">
    <property type="protein sequence ID" value="QNM82247.1"/>
    <property type="molecule type" value="Genomic_DNA"/>
</dbReference>
<dbReference type="InterPro" id="IPR050168">
    <property type="entry name" value="AAA_ATPase_domain"/>
</dbReference>
<dbReference type="Pfam" id="PF02933">
    <property type="entry name" value="CDC48_2"/>
    <property type="match status" value="1"/>
</dbReference>
<evidence type="ECO:0000256" key="3">
    <source>
        <dbReference type="ARBA" id="ARBA00022741"/>
    </source>
</evidence>
<dbReference type="Gene3D" id="3.40.50.300">
    <property type="entry name" value="P-loop containing nucleotide triphosphate hydrolases"/>
    <property type="match status" value="2"/>
</dbReference>
<dbReference type="PANTHER" id="PTHR23077:SF171">
    <property type="entry name" value="NUCLEAR VALOSIN-CONTAINING PROTEIN-LIKE"/>
    <property type="match status" value="1"/>
</dbReference>
<dbReference type="FunFam" id="3.40.50.300:FF:000012">
    <property type="entry name" value="Transitional endoplasmic reticulum ATPase"/>
    <property type="match status" value="1"/>
</dbReference>
<dbReference type="SUPFAM" id="SSF54585">
    <property type="entry name" value="Cdc48 domain 2-like"/>
    <property type="match status" value="1"/>
</dbReference>
<dbReference type="InterPro" id="IPR029067">
    <property type="entry name" value="CDC48_domain_2-like_sf"/>
</dbReference>
<dbReference type="KEGG" id="ssau:H8M03_09470"/>
<dbReference type="Pfam" id="PF00004">
    <property type="entry name" value="AAA"/>
    <property type="match status" value="2"/>
</dbReference>
<dbReference type="InterPro" id="IPR003338">
    <property type="entry name" value="CDC4_N-term_subdom"/>
</dbReference>
<dbReference type="CDD" id="cd19503">
    <property type="entry name" value="RecA-like_CDC48_NLV2_r1-like"/>
    <property type="match status" value="1"/>
</dbReference>
<feature type="domain" description="AAA+ ATPase" evidence="7">
    <location>
        <begin position="515"/>
        <end position="653"/>
    </location>
</feature>